<dbReference type="AlphaFoldDB" id="A0ABD5Y268"/>
<dbReference type="InterPro" id="IPR002423">
    <property type="entry name" value="Cpn60/GroEL/TCP-1"/>
</dbReference>
<dbReference type="InterPro" id="IPR017998">
    <property type="entry name" value="Chaperone_TCP-1"/>
</dbReference>
<evidence type="ECO:0000256" key="2">
    <source>
        <dbReference type="ARBA" id="ARBA00022741"/>
    </source>
</evidence>
<keyword evidence="2 5" id="KW-0547">Nucleotide-binding</keyword>
<keyword evidence="4 5" id="KW-0143">Chaperone</keyword>
<sequence>MDGSTRTASERDRAAWALGGAEARAFVGRPTSRLADLVASSLGPHGLETQIETADAQDEREVVRTADAGTMLDAIERGGGLSHPVAALFVDAVDAMERAHGDGTTRATLLTAALVERGLGLVERGLAPTTVARGYAFATSRIGETYDALAEPCDPDDDARLAAVARTAATRLDSLPDDDVSAVAGAVSRLAADDALDTEYATVIAARDAPAGIYRGVVARRFATGTQAAEHVPTEFDPRPGITDPIEDATVAIVDDELEFGESVAGGGDAVSVDGAAGARRYAEERAAARADFADRLFELGVDVLVSRPEVEADLAATLESRGVAVVDEVETPVEDVYRIARATGADVVSHPDDVTAGALGTAGSVVERRVGDECWAVFDDCDGPCVSLVATADTEAGCDRAEAALETAVEAAATAVRDDQVLPGAGAAEMAAAASLREYAPGIADREQLAVEAFADALERVPEQLVRNAGGDPNAVLPALRAAHDTGEPAAVGVAADGNGTRDAVAAGILDPRRVPSEAVETARSLATQLLTVDEVLHPGVDLAAVRPETES</sequence>
<dbReference type="Proteomes" id="UP001596432">
    <property type="component" value="Unassembled WGS sequence"/>
</dbReference>
<dbReference type="RefSeq" id="WP_274322563.1">
    <property type="nucleotide sequence ID" value="NZ_CP118158.1"/>
</dbReference>
<evidence type="ECO:0000256" key="1">
    <source>
        <dbReference type="ARBA" id="ARBA00008020"/>
    </source>
</evidence>
<dbReference type="Pfam" id="PF00118">
    <property type="entry name" value="Cpn60_TCP1"/>
    <property type="match status" value="1"/>
</dbReference>
<dbReference type="Gene3D" id="1.10.560.10">
    <property type="entry name" value="GroEL-like equatorial domain"/>
    <property type="match status" value="1"/>
</dbReference>
<dbReference type="InterPro" id="IPR027413">
    <property type="entry name" value="GROEL-like_equatorial_sf"/>
</dbReference>
<dbReference type="EMBL" id="JBHTAS010000001">
    <property type="protein sequence ID" value="MFC7141483.1"/>
    <property type="molecule type" value="Genomic_DNA"/>
</dbReference>
<protein>
    <submittedName>
        <fullName evidence="6">TCP-1/cpn60 chaperonin family protein</fullName>
    </submittedName>
</protein>
<dbReference type="GeneID" id="78821796"/>
<dbReference type="PANTHER" id="PTHR11353">
    <property type="entry name" value="CHAPERONIN"/>
    <property type="match status" value="1"/>
</dbReference>
<evidence type="ECO:0000313" key="7">
    <source>
        <dbReference type="Proteomes" id="UP001596432"/>
    </source>
</evidence>
<evidence type="ECO:0000256" key="3">
    <source>
        <dbReference type="ARBA" id="ARBA00022840"/>
    </source>
</evidence>
<organism evidence="6 7">
    <name type="scientific">Halosimplex aquaticum</name>
    <dbReference type="NCBI Taxonomy" id="3026162"/>
    <lineage>
        <taxon>Archaea</taxon>
        <taxon>Methanobacteriati</taxon>
        <taxon>Methanobacteriota</taxon>
        <taxon>Stenosarchaea group</taxon>
        <taxon>Halobacteria</taxon>
        <taxon>Halobacteriales</taxon>
        <taxon>Haloarculaceae</taxon>
        <taxon>Halosimplex</taxon>
    </lineage>
</organism>
<evidence type="ECO:0000256" key="5">
    <source>
        <dbReference type="RuleBase" id="RU004187"/>
    </source>
</evidence>
<name>A0ABD5Y268_9EURY</name>
<evidence type="ECO:0000256" key="4">
    <source>
        <dbReference type="ARBA" id="ARBA00023186"/>
    </source>
</evidence>
<reference evidence="6 7" key="1">
    <citation type="journal article" date="2019" name="Int. J. Syst. Evol. Microbiol.">
        <title>The Global Catalogue of Microorganisms (GCM) 10K type strain sequencing project: providing services to taxonomists for standard genome sequencing and annotation.</title>
        <authorList>
            <consortium name="The Broad Institute Genomics Platform"/>
            <consortium name="The Broad Institute Genome Sequencing Center for Infectious Disease"/>
            <person name="Wu L."/>
            <person name="Ma J."/>
        </authorList>
    </citation>
    <scope>NUCLEOTIDE SEQUENCE [LARGE SCALE GENOMIC DNA]</scope>
    <source>
        <strain evidence="6 7">XZYJT29</strain>
    </source>
</reference>
<proteinExistence type="inferred from homology"/>
<dbReference type="SUPFAM" id="SSF48592">
    <property type="entry name" value="GroEL equatorial domain-like"/>
    <property type="match status" value="1"/>
</dbReference>
<dbReference type="InterPro" id="IPR027410">
    <property type="entry name" value="TCP-1-like_intermed_sf"/>
</dbReference>
<keyword evidence="3 5" id="KW-0067">ATP-binding</keyword>
<keyword evidence="7" id="KW-1185">Reference proteome</keyword>
<accession>A0ABD5Y268</accession>
<evidence type="ECO:0000313" key="6">
    <source>
        <dbReference type="EMBL" id="MFC7141483.1"/>
    </source>
</evidence>
<dbReference type="Gene3D" id="3.50.7.10">
    <property type="entry name" value="GroEL"/>
    <property type="match status" value="1"/>
</dbReference>
<gene>
    <name evidence="6" type="ORF">ACFQMA_16790</name>
</gene>
<dbReference type="GO" id="GO:0005524">
    <property type="term" value="F:ATP binding"/>
    <property type="evidence" value="ECO:0007669"/>
    <property type="project" value="UniProtKB-KW"/>
</dbReference>
<dbReference type="PRINTS" id="PR00304">
    <property type="entry name" value="TCOMPLEXTCP1"/>
</dbReference>
<dbReference type="InterPro" id="IPR027409">
    <property type="entry name" value="GroEL-like_apical_dom_sf"/>
</dbReference>
<dbReference type="SUPFAM" id="SSF52029">
    <property type="entry name" value="GroEL apical domain-like"/>
    <property type="match status" value="1"/>
</dbReference>
<comment type="caution">
    <text evidence="6">The sequence shown here is derived from an EMBL/GenBank/DDBJ whole genome shotgun (WGS) entry which is preliminary data.</text>
</comment>
<comment type="similarity">
    <text evidence="1 5">Belongs to the TCP-1 chaperonin family.</text>
</comment>
<dbReference type="Gene3D" id="3.30.260.10">
    <property type="entry name" value="TCP-1-like chaperonin intermediate domain"/>
    <property type="match status" value="1"/>
</dbReference>